<evidence type="ECO:0000313" key="1">
    <source>
        <dbReference type="EMBL" id="AZC01007.1"/>
    </source>
</evidence>
<reference evidence="1 2" key="1">
    <citation type="submission" date="2018-11" db="EMBL/GenBank/DDBJ databases">
        <authorList>
            <person name="Kuo S.-C."/>
            <person name="Chen F.-J."/>
            <person name="Liao Y.-C."/>
        </authorList>
    </citation>
    <scope>NUCLEOTIDE SEQUENCE [LARGE SCALE GENOMIC DNA]</scope>
    <source>
        <strain evidence="1 2">2014S06-099</strain>
    </source>
</reference>
<accession>A0A3G6YL56</accession>
<dbReference type="AlphaFoldDB" id="A0A3G6YL56"/>
<protein>
    <submittedName>
        <fullName evidence="1">Uncharacterized protein</fullName>
    </submittedName>
</protein>
<organism evidence="1 2">
    <name type="scientific">Acinetobacter pittii</name>
    <name type="common">Acinetobacter genomosp. 3</name>
    <dbReference type="NCBI Taxonomy" id="48296"/>
    <lineage>
        <taxon>Bacteria</taxon>
        <taxon>Pseudomonadati</taxon>
        <taxon>Pseudomonadota</taxon>
        <taxon>Gammaproteobacteria</taxon>
        <taxon>Moraxellales</taxon>
        <taxon>Moraxellaceae</taxon>
        <taxon>Acinetobacter</taxon>
        <taxon>Acinetobacter calcoaceticus/baumannii complex</taxon>
    </lineage>
</organism>
<dbReference type="EMBL" id="CP033540">
    <property type="protein sequence ID" value="AZC01007.1"/>
    <property type="molecule type" value="Genomic_DNA"/>
</dbReference>
<proteinExistence type="predicted"/>
<name>A0A3G6YL56_ACIPI</name>
<dbReference type="Proteomes" id="UP000254410">
    <property type="component" value="Chromosome"/>
</dbReference>
<sequence>MSELEILESAPKDATHYFLVPNGSGEPYYVLEKKKSSTGFTVRDEITKPHILSWIKSIESLKEVKAESQEI</sequence>
<reference evidence="1 2" key="2">
    <citation type="submission" date="2018-12" db="EMBL/GenBank/DDBJ databases">
        <title>Molecular Epidemiology of Emerging Carbapenem-Resistance in Acinetobacter nosocomialis and Acinetobacter pittii in Taiwan, 2010-2014.</title>
        <authorList>
            <person name="Huang W.-C."/>
            <person name="Wang H.-Y."/>
            <person name="Lai J.-F."/>
            <person name="Lauderdale T.-L."/>
            <person name="Sytwu H.-K."/>
        </authorList>
    </citation>
    <scope>NUCLEOTIDE SEQUENCE [LARGE SCALE GENOMIC DNA]</scope>
    <source>
        <strain evidence="1 2">2014S06-099</strain>
    </source>
</reference>
<evidence type="ECO:0000313" key="2">
    <source>
        <dbReference type="Proteomes" id="UP000254410"/>
    </source>
</evidence>
<gene>
    <name evidence="1" type="ORF">DKE52_016045</name>
</gene>